<protein>
    <submittedName>
        <fullName evidence="2">Uncharacterized protein</fullName>
    </submittedName>
</protein>
<feature type="coiled-coil region" evidence="1">
    <location>
        <begin position="29"/>
        <end position="56"/>
    </location>
</feature>
<keyword evidence="3" id="KW-1185">Reference proteome</keyword>
<accession>A0ABS3L4I8</accession>
<evidence type="ECO:0000256" key="1">
    <source>
        <dbReference type="SAM" id="Coils"/>
    </source>
</evidence>
<name>A0ABS3L4I8_9ENTE</name>
<sequence>MPLPLFLGAAAAAAAAAGVGKGAHSVAQNKKAKELNSHAQNLYEEAKTKAEKARKASSNSLESLGRKKLNILDGNISTFVETFSQIKNVELENSVGLDELKVFSLDEQSIAEMKELGTMATSMLGGLAGGTLGGALTAFGAYNAAMALGAASTGTAIATLSGAAATNATLAFFGGGAIASGGLGIAGGSMVLGGLVAGPALAVLGFALDAKASANLDKAYANLAEAKKIEEELLIVTDLCTGIAQRSKMFYKLLSKLDNLLTPLNSTMSYIVETEGTDFSKYNQTAKEKIAMSASVASAIKSILDTPILTSDGELTEESKESAEKVTSFIADVNKQNNTK</sequence>
<gene>
    <name evidence="2" type="ORF">JZO70_00090</name>
</gene>
<organism evidence="2 3">
    <name type="scientific">Candidatus Enterococcus moelleringii</name>
    <dbReference type="NCBI Taxonomy" id="2815325"/>
    <lineage>
        <taxon>Bacteria</taxon>
        <taxon>Bacillati</taxon>
        <taxon>Bacillota</taxon>
        <taxon>Bacilli</taxon>
        <taxon>Lactobacillales</taxon>
        <taxon>Enterococcaceae</taxon>
        <taxon>Enterococcus</taxon>
    </lineage>
</organism>
<reference evidence="2 3" key="1">
    <citation type="submission" date="2021-03" db="EMBL/GenBank/DDBJ databases">
        <title>Enterococcal diversity collection.</title>
        <authorList>
            <person name="Gilmore M.S."/>
            <person name="Schwartzman J."/>
            <person name="Van Tyne D."/>
            <person name="Martin M."/>
            <person name="Earl A.M."/>
            <person name="Manson A.L."/>
            <person name="Straub T."/>
            <person name="Salamzade R."/>
            <person name="Saavedra J."/>
            <person name="Lebreton F."/>
            <person name="Prichula J."/>
            <person name="Schaufler K."/>
            <person name="Gaca A."/>
            <person name="Sgardioli B."/>
            <person name="Wagenaar J."/>
            <person name="Strong T."/>
        </authorList>
    </citation>
    <scope>NUCLEOTIDE SEQUENCE [LARGE SCALE GENOMIC DNA]</scope>
    <source>
        <strain evidence="2 3">669A</strain>
    </source>
</reference>
<evidence type="ECO:0000313" key="2">
    <source>
        <dbReference type="EMBL" id="MBO1304541.1"/>
    </source>
</evidence>
<evidence type="ECO:0000313" key="3">
    <source>
        <dbReference type="Proteomes" id="UP000664601"/>
    </source>
</evidence>
<comment type="caution">
    <text evidence="2">The sequence shown here is derived from an EMBL/GenBank/DDBJ whole genome shotgun (WGS) entry which is preliminary data.</text>
</comment>
<dbReference type="RefSeq" id="WP_207671573.1">
    <property type="nucleotide sequence ID" value="NZ_JAFREM010000001.1"/>
</dbReference>
<dbReference type="Proteomes" id="UP000664601">
    <property type="component" value="Unassembled WGS sequence"/>
</dbReference>
<dbReference type="EMBL" id="JAFREM010000001">
    <property type="protein sequence ID" value="MBO1304541.1"/>
    <property type="molecule type" value="Genomic_DNA"/>
</dbReference>
<keyword evidence="1" id="KW-0175">Coiled coil</keyword>
<proteinExistence type="predicted"/>